<name>A0ACC2LQ34_PERAE</name>
<evidence type="ECO:0000313" key="1">
    <source>
        <dbReference type="EMBL" id="KAJ8635263.1"/>
    </source>
</evidence>
<dbReference type="EMBL" id="CM056811">
    <property type="protein sequence ID" value="KAJ8635263.1"/>
    <property type="molecule type" value="Genomic_DNA"/>
</dbReference>
<protein>
    <submittedName>
        <fullName evidence="1">Uncharacterized protein</fullName>
    </submittedName>
</protein>
<accession>A0ACC2LQ34</accession>
<organism evidence="1 2">
    <name type="scientific">Persea americana</name>
    <name type="common">Avocado</name>
    <dbReference type="NCBI Taxonomy" id="3435"/>
    <lineage>
        <taxon>Eukaryota</taxon>
        <taxon>Viridiplantae</taxon>
        <taxon>Streptophyta</taxon>
        <taxon>Embryophyta</taxon>
        <taxon>Tracheophyta</taxon>
        <taxon>Spermatophyta</taxon>
        <taxon>Magnoliopsida</taxon>
        <taxon>Magnoliidae</taxon>
        <taxon>Laurales</taxon>
        <taxon>Lauraceae</taxon>
        <taxon>Persea</taxon>
    </lineage>
</organism>
<comment type="caution">
    <text evidence="1">The sequence shown here is derived from an EMBL/GenBank/DDBJ whole genome shotgun (WGS) entry which is preliminary data.</text>
</comment>
<sequence length="790" mass="93214">MAQPLPKRKQKKPSTMYAEMLRKGPSLCACLLILFLVWDPSIAIALKSDDGFNLHTLITKEQRRTFASTDFGEISAVDVDGHGGPYHLQFITMEPNSLFLPVLLQADMVFYVDTGSGRIGWVDDRDMYRMDIERGDIYRLESGSIFYVQSDAETPLDKLRIYALFRTGEIGENSQENFPGVYSNLSDLVLGFDKKVLQMTFKVSEDVIEAITNAEKPPSIVHMTAKSRTDDYLSWKAERIEAFSDIDDSQVLRDSKRALNIFRRNKDFESSNGWSLAVNYRNLNALKGSNIGVFMVHLNKGSMMGPHWNPKATEIVIVTHGQGMVQLLCSSNAPDCKNTRFKVREGDVFTVPPFHPMAQLSFNSDSLVLMGFTKMERENPAQFLAGKKSVLRNINADILAMSFNVPSTTIRQLLSARREATISACAFCAEEEEEKLVAEIEKQKEEEEAKKRKEEEERKREEEEKKRKEEEEARKREEEERKRKEEEERKRKEEERKKEEEKKRKEEEERKRKEEEEAKERQEEEERKRKEEEEAKKRQEEEERKRKEEEAKKRQEEEERKRKEEEAKKRQEEEERKRKEEEEAKKRQEEEERKRKEEEEAKTRQEEEERKRKEEEEAKKRQEEEERKRKEEEEAKKRQEEEERRRKEEEEAKKRQEEEEKKEEEEARKKKEEEEEAAQKKKEEEEEARKKKEEEARKKKEEEEKGEGGGGLGRIWKIGLLALLLLLMVLFVALFYASSGEGYRRRRSKGRWWLCRMGDEGLEGVQDLAINQVMERNIKGTTSESRALLS</sequence>
<evidence type="ECO:0000313" key="2">
    <source>
        <dbReference type="Proteomes" id="UP001234297"/>
    </source>
</evidence>
<reference evidence="1 2" key="1">
    <citation type="journal article" date="2022" name="Hortic Res">
        <title>A haplotype resolved chromosomal level avocado genome allows analysis of novel avocado genes.</title>
        <authorList>
            <person name="Nath O."/>
            <person name="Fletcher S.J."/>
            <person name="Hayward A."/>
            <person name="Shaw L.M."/>
            <person name="Masouleh A.K."/>
            <person name="Furtado A."/>
            <person name="Henry R.J."/>
            <person name="Mitter N."/>
        </authorList>
    </citation>
    <scope>NUCLEOTIDE SEQUENCE [LARGE SCALE GENOMIC DNA]</scope>
    <source>
        <strain evidence="2">cv. Hass</strain>
    </source>
</reference>
<proteinExistence type="predicted"/>
<keyword evidence="2" id="KW-1185">Reference proteome</keyword>
<dbReference type="Proteomes" id="UP001234297">
    <property type="component" value="Chromosome 3"/>
</dbReference>
<gene>
    <name evidence="1" type="ORF">MRB53_009530</name>
</gene>